<gene>
    <name evidence="8" type="ORF">MCOR_31973</name>
</gene>
<dbReference type="Pfam" id="PF00002">
    <property type="entry name" value="7tm_2"/>
    <property type="match status" value="1"/>
</dbReference>
<evidence type="ECO:0000256" key="1">
    <source>
        <dbReference type="ARBA" id="ARBA00004141"/>
    </source>
</evidence>
<evidence type="ECO:0000256" key="2">
    <source>
        <dbReference type="ARBA" id="ARBA00022692"/>
    </source>
</evidence>
<dbReference type="InterPro" id="IPR017983">
    <property type="entry name" value="GPCR_2_secretin-like_CS"/>
</dbReference>
<dbReference type="GO" id="GO:0005886">
    <property type="term" value="C:plasma membrane"/>
    <property type="evidence" value="ECO:0007669"/>
    <property type="project" value="TreeGrafter"/>
</dbReference>
<feature type="domain" description="G-protein coupled receptors family 2 profile 2" evidence="7">
    <location>
        <begin position="1"/>
        <end position="110"/>
    </location>
</feature>
<evidence type="ECO:0000313" key="8">
    <source>
        <dbReference type="EMBL" id="CAC5397546.1"/>
    </source>
</evidence>
<dbReference type="EMBL" id="CACVKT020005686">
    <property type="protein sequence ID" value="CAC5397546.1"/>
    <property type="molecule type" value="Genomic_DNA"/>
</dbReference>
<reference evidence="8 9" key="1">
    <citation type="submission" date="2020-06" db="EMBL/GenBank/DDBJ databases">
        <authorList>
            <person name="Li R."/>
            <person name="Bekaert M."/>
        </authorList>
    </citation>
    <scope>NUCLEOTIDE SEQUENCE [LARGE SCALE GENOMIC DNA]</scope>
    <source>
        <strain evidence="9">wild</strain>
    </source>
</reference>
<keyword evidence="9" id="KW-1185">Reference proteome</keyword>
<dbReference type="InterPro" id="IPR017981">
    <property type="entry name" value="GPCR_2-like_7TM"/>
</dbReference>
<comment type="subcellular location">
    <subcellularLocation>
        <location evidence="1">Membrane</location>
        <topology evidence="1">Multi-pass membrane protein</topology>
    </subcellularLocation>
</comment>
<dbReference type="PROSITE" id="PS00650">
    <property type="entry name" value="G_PROTEIN_RECEP_F2_2"/>
    <property type="match status" value="1"/>
</dbReference>
<dbReference type="Gene3D" id="1.20.1070.10">
    <property type="entry name" value="Rhodopsin 7-helix transmembrane proteins"/>
    <property type="match status" value="1"/>
</dbReference>
<protein>
    <submittedName>
        <fullName evidence="8">ADGRD1</fullName>
    </submittedName>
</protein>
<keyword evidence="4 6" id="KW-0472">Membrane</keyword>
<feature type="compositionally biased region" description="Polar residues" evidence="5">
    <location>
        <begin position="128"/>
        <end position="141"/>
    </location>
</feature>
<dbReference type="GO" id="GO:0007166">
    <property type="term" value="P:cell surface receptor signaling pathway"/>
    <property type="evidence" value="ECO:0007669"/>
    <property type="project" value="InterPro"/>
</dbReference>
<keyword evidence="2 6" id="KW-0812">Transmembrane</keyword>
<proteinExistence type="predicted"/>
<dbReference type="GO" id="GO:0004930">
    <property type="term" value="F:G protein-coupled receptor activity"/>
    <property type="evidence" value="ECO:0007669"/>
    <property type="project" value="InterPro"/>
</dbReference>
<evidence type="ECO:0000256" key="6">
    <source>
        <dbReference type="SAM" id="Phobius"/>
    </source>
</evidence>
<dbReference type="AlphaFoldDB" id="A0A6J8CQ05"/>
<evidence type="ECO:0000256" key="5">
    <source>
        <dbReference type="SAM" id="MobiDB-lite"/>
    </source>
</evidence>
<evidence type="ECO:0000256" key="3">
    <source>
        <dbReference type="ARBA" id="ARBA00022989"/>
    </source>
</evidence>
<feature type="region of interest" description="Disordered" evidence="5">
    <location>
        <begin position="125"/>
        <end position="192"/>
    </location>
</feature>
<dbReference type="PANTHER" id="PTHR12011">
    <property type="entry name" value="ADHESION G-PROTEIN COUPLED RECEPTOR"/>
    <property type="match status" value="1"/>
</dbReference>
<accession>A0A6J8CQ05</accession>
<dbReference type="PROSITE" id="PS50261">
    <property type="entry name" value="G_PROTEIN_RECEP_F2_4"/>
    <property type="match status" value="1"/>
</dbReference>
<evidence type="ECO:0000256" key="4">
    <source>
        <dbReference type="ARBA" id="ARBA00023136"/>
    </source>
</evidence>
<keyword evidence="3 6" id="KW-1133">Transmembrane helix</keyword>
<feature type="transmembrane region" description="Helical" evidence="6">
    <location>
        <begin position="14"/>
        <end position="37"/>
    </location>
</feature>
<dbReference type="Proteomes" id="UP000507470">
    <property type="component" value="Unassembled WGS sequence"/>
</dbReference>
<dbReference type="InterPro" id="IPR000832">
    <property type="entry name" value="GPCR_2_secretin-like"/>
</dbReference>
<feature type="compositionally biased region" description="Polar residues" evidence="5">
    <location>
        <begin position="162"/>
        <end position="177"/>
    </location>
</feature>
<dbReference type="PRINTS" id="PR00249">
    <property type="entry name" value="GPCRSECRETIN"/>
</dbReference>
<dbReference type="SUPFAM" id="SSF81321">
    <property type="entry name" value="Family A G protein-coupled receptor-like"/>
    <property type="match status" value="1"/>
</dbReference>
<dbReference type="OrthoDB" id="1100386at2759"/>
<evidence type="ECO:0000259" key="7">
    <source>
        <dbReference type="PROSITE" id="PS50261"/>
    </source>
</evidence>
<feature type="transmembrane region" description="Helical" evidence="6">
    <location>
        <begin position="58"/>
        <end position="80"/>
    </location>
</feature>
<evidence type="ECO:0000313" key="9">
    <source>
        <dbReference type="Proteomes" id="UP000507470"/>
    </source>
</evidence>
<organism evidence="8 9">
    <name type="scientific">Mytilus coruscus</name>
    <name type="common">Sea mussel</name>
    <dbReference type="NCBI Taxonomy" id="42192"/>
    <lineage>
        <taxon>Eukaryota</taxon>
        <taxon>Metazoa</taxon>
        <taxon>Spiralia</taxon>
        <taxon>Lophotrochozoa</taxon>
        <taxon>Mollusca</taxon>
        <taxon>Bivalvia</taxon>
        <taxon>Autobranchia</taxon>
        <taxon>Pteriomorphia</taxon>
        <taxon>Mytilida</taxon>
        <taxon>Mytiloidea</taxon>
        <taxon>Mytilidae</taxon>
        <taxon>Mytilinae</taxon>
        <taxon>Mytilus</taxon>
    </lineage>
</organism>
<feature type="compositionally biased region" description="Basic and acidic residues" evidence="5">
    <location>
        <begin position="142"/>
        <end position="161"/>
    </location>
</feature>
<dbReference type="PANTHER" id="PTHR12011:SF347">
    <property type="entry name" value="FI21270P1-RELATED"/>
    <property type="match status" value="1"/>
</dbReference>
<feature type="transmembrane region" description="Helical" evidence="6">
    <location>
        <begin position="86"/>
        <end position="109"/>
    </location>
</feature>
<sequence>MTVFSCWLSLESNLIWAFVGPALSVVAANFIILVIMLHRMLTVRGLPAKTLKQKSKAGIKSICVILPLFGVTWVLGVFSVNEDLVVFQYLFAILNSLQGFFVCLFHCFLNKQVKQGYQHYQRRRRASQMDSKSFTQSSTFDKQTKQQRDNNDPISKRKTSSDRNYLNQRRHQTNSPYFDSIFDNPAYSPSNT</sequence>
<name>A0A6J8CQ05_MYTCO</name>